<dbReference type="InterPro" id="IPR007621">
    <property type="entry name" value="TPM_dom"/>
</dbReference>
<evidence type="ECO:0000313" key="6">
    <source>
        <dbReference type="Proteomes" id="UP001069145"/>
    </source>
</evidence>
<feature type="domain" description="TPM" evidence="2">
    <location>
        <begin position="51"/>
        <end position="185"/>
    </location>
</feature>
<evidence type="ECO:0000259" key="2">
    <source>
        <dbReference type="Pfam" id="PF04536"/>
    </source>
</evidence>
<dbReference type="KEGG" id="aun:AWM73_08175"/>
<keyword evidence="6" id="KW-1185">Reference proteome</keyword>
<dbReference type="GeneID" id="35767357"/>
<keyword evidence="1" id="KW-0472">Membrane</keyword>
<dbReference type="EMBL" id="JAOTML010000002">
    <property type="protein sequence ID" value="MCY3052952.1"/>
    <property type="molecule type" value="Genomic_DNA"/>
</dbReference>
<reference evidence="4 5" key="1">
    <citation type="submission" date="2020-12" db="EMBL/GenBank/DDBJ databases">
        <title>FDA dAtabase for Regulatory Grade micrObial Sequences (FDA-ARGOS): Supporting development and validation of Infectious Disease Dx tests.</title>
        <authorList>
            <person name="Sproer C."/>
            <person name="Gronow S."/>
            <person name="Severitt S."/>
            <person name="Schroder I."/>
            <person name="Tallon L."/>
            <person name="Sadzewicz L."/>
            <person name="Zhao X."/>
            <person name="Boylan J."/>
            <person name="Ott S."/>
            <person name="Bowen H."/>
            <person name="Vavikolanu K."/>
            <person name="Mehta A."/>
            <person name="Aluvathingal J."/>
            <person name="Nadendla S."/>
            <person name="Lowell S."/>
            <person name="Myers T."/>
            <person name="Yan Y."/>
            <person name="Sichtig H."/>
        </authorList>
    </citation>
    <scope>NUCLEOTIDE SEQUENCE [LARGE SCALE GENOMIC DNA]</scope>
    <source>
        <strain evidence="4 5">FDAARGOS_911</strain>
    </source>
</reference>
<evidence type="ECO:0000313" key="4">
    <source>
        <dbReference type="EMBL" id="QPS01840.1"/>
    </source>
</evidence>
<proteinExistence type="predicted"/>
<dbReference type="Proteomes" id="UP001069145">
    <property type="component" value="Unassembled WGS sequence"/>
</dbReference>
<feature type="transmembrane region" description="Helical" evidence="1">
    <location>
        <begin position="12"/>
        <end position="33"/>
    </location>
</feature>
<feature type="transmembrane region" description="Helical" evidence="1">
    <location>
        <begin position="246"/>
        <end position="274"/>
    </location>
</feature>
<sequence length="287" mass="33129">MEDEKKSSKGSGCLGNMSFFVVIFVLTAMYYFLNHTYRQPDFPVASQEYYVSDYSQLLNDFTTQHIMTEGYKLDQLTQSKLAVAVLPRTERFNRSKYSQTLADKWGMTDEPENEWALLLFKTDVSYPRETSVDNPYMHLEIGGGLKDELTNETTEQVVKHYDDDIYYNHNNYDQAAFDSFNTLARQIYQAHQLEVPEALIQTYEEAAQDPANQSKINSNLMQADLKQAESQTLRNPQPLYLQLGRAFFFTVCTLLALVVVCVVCFFFATGFLALAKFISKIFHWDDK</sequence>
<keyword evidence="1" id="KW-1133">Transmembrane helix</keyword>
<dbReference type="RefSeq" id="WP_060778885.1">
    <property type="nucleotide sequence ID" value="NZ_CAJHLH010000006.1"/>
</dbReference>
<dbReference type="AlphaFoldDB" id="A0A0X8FFN4"/>
<organism evidence="4 5">
    <name type="scientific">Aerococcus urinae</name>
    <dbReference type="NCBI Taxonomy" id="1376"/>
    <lineage>
        <taxon>Bacteria</taxon>
        <taxon>Bacillati</taxon>
        <taxon>Bacillota</taxon>
        <taxon>Bacilli</taxon>
        <taxon>Lactobacillales</taxon>
        <taxon>Aerococcaceae</taxon>
        <taxon>Aerococcus</taxon>
    </lineage>
</organism>
<gene>
    <name evidence="4" type="ORF">I6G68_01835</name>
    <name evidence="3" type="ORF">ODY43_03025</name>
</gene>
<evidence type="ECO:0000256" key="1">
    <source>
        <dbReference type="SAM" id="Phobius"/>
    </source>
</evidence>
<dbReference type="OrthoDB" id="9986820at2"/>
<name>A0A0X8FFN4_9LACT</name>
<reference evidence="3" key="2">
    <citation type="submission" date="2022-09" db="EMBL/GenBank/DDBJ databases">
        <title>Aerococcus urinae taxonomy study.</title>
        <authorList>
            <person name="Christensen J."/>
            <person name="Senneby E."/>
        </authorList>
    </citation>
    <scope>NUCLEOTIDE SEQUENCE</scope>
    <source>
        <strain evidence="3">NLD-066-U95</strain>
    </source>
</reference>
<accession>A0A0X8FFN4</accession>
<evidence type="ECO:0000313" key="5">
    <source>
        <dbReference type="Proteomes" id="UP000594771"/>
    </source>
</evidence>
<dbReference type="Pfam" id="PF04536">
    <property type="entry name" value="TPM_phosphatase"/>
    <property type="match status" value="1"/>
</dbReference>
<dbReference type="Gene3D" id="3.10.310.50">
    <property type="match status" value="1"/>
</dbReference>
<dbReference type="EMBL" id="CP065662">
    <property type="protein sequence ID" value="QPS01840.1"/>
    <property type="molecule type" value="Genomic_DNA"/>
</dbReference>
<evidence type="ECO:0000313" key="3">
    <source>
        <dbReference type="EMBL" id="MCY3052952.1"/>
    </source>
</evidence>
<protein>
    <submittedName>
        <fullName evidence="4">TPM domain-containing protein</fullName>
    </submittedName>
</protein>
<keyword evidence="1" id="KW-0812">Transmembrane</keyword>
<dbReference type="Proteomes" id="UP000594771">
    <property type="component" value="Chromosome"/>
</dbReference>